<dbReference type="GO" id="GO:0004497">
    <property type="term" value="F:monooxygenase activity"/>
    <property type="evidence" value="ECO:0007669"/>
    <property type="project" value="UniProtKB-KW"/>
</dbReference>
<evidence type="ECO:0000256" key="8">
    <source>
        <dbReference type="SAM" id="MobiDB-lite"/>
    </source>
</evidence>
<evidence type="ECO:0000256" key="7">
    <source>
        <dbReference type="PIRSR" id="PIRSR602403-1"/>
    </source>
</evidence>
<evidence type="ECO:0000256" key="3">
    <source>
        <dbReference type="ARBA" id="ARBA00022617"/>
    </source>
</evidence>
<keyword evidence="10" id="KW-1185">Reference proteome</keyword>
<evidence type="ECO:0000313" key="9">
    <source>
        <dbReference type="EMBL" id="KAK3378729.1"/>
    </source>
</evidence>
<name>A0AAE0KL90_9PEZI</name>
<dbReference type="SUPFAM" id="SSF48264">
    <property type="entry name" value="Cytochrome P450"/>
    <property type="match status" value="1"/>
</dbReference>
<dbReference type="GO" id="GO:0020037">
    <property type="term" value="F:heme binding"/>
    <property type="evidence" value="ECO:0007669"/>
    <property type="project" value="InterPro"/>
</dbReference>
<dbReference type="InterPro" id="IPR036396">
    <property type="entry name" value="Cyt_P450_sf"/>
</dbReference>
<accession>A0AAE0KL90</accession>
<dbReference type="InterPro" id="IPR001128">
    <property type="entry name" value="Cyt_P450"/>
</dbReference>
<comment type="caution">
    <text evidence="9">The sequence shown here is derived from an EMBL/GenBank/DDBJ whole genome shotgun (WGS) entry which is preliminary data.</text>
</comment>
<dbReference type="InterPro" id="IPR050121">
    <property type="entry name" value="Cytochrome_P450_monoxygenase"/>
</dbReference>
<evidence type="ECO:0000256" key="1">
    <source>
        <dbReference type="ARBA" id="ARBA00001971"/>
    </source>
</evidence>
<evidence type="ECO:0000256" key="6">
    <source>
        <dbReference type="ARBA" id="ARBA00023033"/>
    </source>
</evidence>
<dbReference type="EMBL" id="JAULSN010000002">
    <property type="protein sequence ID" value="KAK3378729.1"/>
    <property type="molecule type" value="Genomic_DNA"/>
</dbReference>
<dbReference type="PANTHER" id="PTHR24305">
    <property type="entry name" value="CYTOCHROME P450"/>
    <property type="match status" value="1"/>
</dbReference>
<keyword evidence="6" id="KW-0560">Oxidoreductase</keyword>
<evidence type="ECO:0000256" key="4">
    <source>
        <dbReference type="ARBA" id="ARBA00022723"/>
    </source>
</evidence>
<feature type="binding site" description="axial binding residue" evidence="7">
    <location>
        <position position="426"/>
    </location>
    <ligand>
        <name>heme</name>
        <dbReference type="ChEBI" id="CHEBI:30413"/>
    </ligand>
    <ligandPart>
        <name>Fe</name>
        <dbReference type="ChEBI" id="CHEBI:18248"/>
    </ligandPart>
</feature>
<dbReference type="AlphaFoldDB" id="A0AAE0KL90"/>
<dbReference type="PANTHER" id="PTHR24305:SF166">
    <property type="entry name" value="CYTOCHROME P450 12A4, MITOCHONDRIAL-RELATED"/>
    <property type="match status" value="1"/>
</dbReference>
<dbReference type="Proteomes" id="UP001287356">
    <property type="component" value="Unassembled WGS sequence"/>
</dbReference>
<dbReference type="InterPro" id="IPR002403">
    <property type="entry name" value="Cyt_P450_E_grp-IV"/>
</dbReference>
<evidence type="ECO:0000313" key="10">
    <source>
        <dbReference type="Proteomes" id="UP001287356"/>
    </source>
</evidence>
<dbReference type="PRINTS" id="PR00385">
    <property type="entry name" value="P450"/>
</dbReference>
<dbReference type="Pfam" id="PF00067">
    <property type="entry name" value="p450"/>
    <property type="match status" value="1"/>
</dbReference>
<keyword evidence="4 7" id="KW-0479">Metal-binding</keyword>
<keyword evidence="3 7" id="KW-0349">Heme</keyword>
<proteinExistence type="inferred from homology"/>
<protein>
    <submittedName>
        <fullName evidence="9">Cytochrome P450 3A5</fullName>
    </submittedName>
</protein>
<gene>
    <name evidence="9" type="ORF">B0T24DRAFT_609820</name>
</gene>
<organism evidence="9 10">
    <name type="scientific">Lasiosphaeria ovina</name>
    <dbReference type="NCBI Taxonomy" id="92902"/>
    <lineage>
        <taxon>Eukaryota</taxon>
        <taxon>Fungi</taxon>
        <taxon>Dikarya</taxon>
        <taxon>Ascomycota</taxon>
        <taxon>Pezizomycotina</taxon>
        <taxon>Sordariomycetes</taxon>
        <taxon>Sordariomycetidae</taxon>
        <taxon>Sordariales</taxon>
        <taxon>Lasiosphaeriaceae</taxon>
        <taxon>Lasiosphaeria</taxon>
    </lineage>
</organism>
<dbReference type="GO" id="GO:0016705">
    <property type="term" value="F:oxidoreductase activity, acting on paired donors, with incorporation or reduction of molecular oxygen"/>
    <property type="evidence" value="ECO:0007669"/>
    <property type="project" value="InterPro"/>
</dbReference>
<comment type="similarity">
    <text evidence="2">Belongs to the cytochrome P450 family.</text>
</comment>
<evidence type="ECO:0000256" key="5">
    <source>
        <dbReference type="ARBA" id="ARBA00023004"/>
    </source>
</evidence>
<reference evidence="9" key="1">
    <citation type="journal article" date="2023" name="Mol. Phylogenet. Evol.">
        <title>Genome-scale phylogeny and comparative genomics of the fungal order Sordariales.</title>
        <authorList>
            <person name="Hensen N."/>
            <person name="Bonometti L."/>
            <person name="Westerberg I."/>
            <person name="Brannstrom I.O."/>
            <person name="Guillou S."/>
            <person name="Cros-Aarteil S."/>
            <person name="Calhoun S."/>
            <person name="Haridas S."/>
            <person name="Kuo A."/>
            <person name="Mondo S."/>
            <person name="Pangilinan J."/>
            <person name="Riley R."/>
            <person name="LaButti K."/>
            <person name="Andreopoulos B."/>
            <person name="Lipzen A."/>
            <person name="Chen C."/>
            <person name="Yan M."/>
            <person name="Daum C."/>
            <person name="Ng V."/>
            <person name="Clum A."/>
            <person name="Steindorff A."/>
            <person name="Ohm R.A."/>
            <person name="Martin F."/>
            <person name="Silar P."/>
            <person name="Natvig D.O."/>
            <person name="Lalanne C."/>
            <person name="Gautier V."/>
            <person name="Ament-Velasquez S.L."/>
            <person name="Kruys A."/>
            <person name="Hutchinson M.I."/>
            <person name="Powell A.J."/>
            <person name="Barry K."/>
            <person name="Miller A.N."/>
            <person name="Grigoriev I.V."/>
            <person name="Debuchy R."/>
            <person name="Gladieux P."/>
            <person name="Hiltunen Thoren M."/>
            <person name="Johannesson H."/>
        </authorList>
    </citation>
    <scope>NUCLEOTIDE SEQUENCE</scope>
    <source>
        <strain evidence="9">CBS 958.72</strain>
    </source>
</reference>
<dbReference type="GO" id="GO:0005506">
    <property type="term" value="F:iron ion binding"/>
    <property type="evidence" value="ECO:0007669"/>
    <property type="project" value="InterPro"/>
</dbReference>
<reference evidence="9" key="2">
    <citation type="submission" date="2023-06" db="EMBL/GenBank/DDBJ databases">
        <authorList>
            <consortium name="Lawrence Berkeley National Laboratory"/>
            <person name="Haridas S."/>
            <person name="Hensen N."/>
            <person name="Bonometti L."/>
            <person name="Westerberg I."/>
            <person name="Brannstrom I.O."/>
            <person name="Guillou S."/>
            <person name="Cros-Aarteil S."/>
            <person name="Calhoun S."/>
            <person name="Kuo A."/>
            <person name="Mondo S."/>
            <person name="Pangilinan J."/>
            <person name="Riley R."/>
            <person name="Labutti K."/>
            <person name="Andreopoulos B."/>
            <person name="Lipzen A."/>
            <person name="Chen C."/>
            <person name="Yanf M."/>
            <person name="Daum C."/>
            <person name="Ng V."/>
            <person name="Clum A."/>
            <person name="Steindorff A."/>
            <person name="Ohm R."/>
            <person name="Martin F."/>
            <person name="Silar P."/>
            <person name="Natvig D."/>
            <person name="Lalanne C."/>
            <person name="Gautier V."/>
            <person name="Ament-Velasquez S.L."/>
            <person name="Kruys A."/>
            <person name="Hutchinson M.I."/>
            <person name="Powell A.J."/>
            <person name="Barry K."/>
            <person name="Miller A.N."/>
            <person name="Grigoriev I.V."/>
            <person name="Debuchy R."/>
            <person name="Gladieux P."/>
            <person name="Thoren M.H."/>
            <person name="Johannesson H."/>
        </authorList>
    </citation>
    <scope>NUCLEOTIDE SEQUENCE</scope>
    <source>
        <strain evidence="9">CBS 958.72</strain>
    </source>
</reference>
<sequence length="485" mass="54091">MGQGKKLLTASSPIEDYVKWGNTWPDAPFIRHLTLGNMEVLLVNTPEAHREVLQTHCYSFRKPDILYRLVGEIIGRGLLFTEGEEHKKQRRILAGLFSASSIKRMLPIFHEKARSLTKFLEQGLDENRRVTFEAVDAFSKMTIDVVGVTVLGVELGNLSASDKKMDFLKCYHRLFNQSPLGALIGFVNIYVPVRKWLPIEANLGFIRANADLRRMVSTCVRERVQEIEGKQRRQQAEGKAKGGDVDGDGGRDLLTMMVEERRNFKKEDELTEEDMVNHLLTFLAAGHETTASAMTWAAYILATKPGVQDKIRAEISAVLATSANAEPDLAEIERLHYLNNFCREVLRLFSPAISSYREAVSDMTICGTFVPKGTAMLIVPAVTSLARASWGDDVGEFVPERWDLLESPGSKNPYAVGAFMHGPRVCIAKHFSLVEFKALLIDAVRSFRFLPGPQLEALAGRLPAVDNPALAFRPKGGLHIALEKI</sequence>
<feature type="region of interest" description="Disordered" evidence="8">
    <location>
        <begin position="227"/>
        <end position="250"/>
    </location>
</feature>
<dbReference type="PRINTS" id="PR00465">
    <property type="entry name" value="EP450IV"/>
</dbReference>
<keyword evidence="6" id="KW-0503">Monooxygenase</keyword>
<dbReference type="Gene3D" id="1.10.630.10">
    <property type="entry name" value="Cytochrome P450"/>
    <property type="match status" value="1"/>
</dbReference>
<comment type="cofactor">
    <cofactor evidence="1 7">
        <name>heme</name>
        <dbReference type="ChEBI" id="CHEBI:30413"/>
    </cofactor>
</comment>
<keyword evidence="5 7" id="KW-0408">Iron</keyword>
<evidence type="ECO:0000256" key="2">
    <source>
        <dbReference type="ARBA" id="ARBA00010617"/>
    </source>
</evidence>